<dbReference type="Pfam" id="PF13378">
    <property type="entry name" value="MR_MLE_C"/>
    <property type="match status" value="1"/>
</dbReference>
<dbReference type="InterPro" id="IPR029058">
    <property type="entry name" value="AB_hydrolase_fold"/>
</dbReference>
<dbReference type="InterPro" id="IPR018110">
    <property type="entry name" value="Mandel_Rmase/mucon_lact_enz_CS"/>
</dbReference>
<dbReference type="NCBIfam" id="TIGR00173">
    <property type="entry name" value="menD"/>
    <property type="match status" value="1"/>
</dbReference>
<dbReference type="PROSITE" id="PS00909">
    <property type="entry name" value="MR_MLE_2"/>
    <property type="match status" value="1"/>
</dbReference>
<dbReference type="Pfam" id="PF02775">
    <property type="entry name" value="TPP_enzyme_C"/>
    <property type="match status" value="1"/>
</dbReference>
<dbReference type="InterPro" id="IPR036849">
    <property type="entry name" value="Enolase-like_C_sf"/>
</dbReference>
<evidence type="ECO:0000313" key="8">
    <source>
        <dbReference type="EMBL" id="KAK9934886.1"/>
    </source>
</evidence>
<dbReference type="Proteomes" id="UP001457282">
    <property type="component" value="Unassembled WGS sequence"/>
</dbReference>
<dbReference type="GO" id="GO:0009063">
    <property type="term" value="P:amino acid catabolic process"/>
    <property type="evidence" value="ECO:0007669"/>
    <property type="project" value="InterPro"/>
</dbReference>
<dbReference type="NCBIfam" id="TIGR01927">
    <property type="entry name" value="menC_gam_Gplu"/>
    <property type="match status" value="1"/>
</dbReference>
<dbReference type="SFLD" id="SFLDS00001">
    <property type="entry name" value="Enolase"/>
    <property type="match status" value="1"/>
</dbReference>
<sequence length="1699" mass="187513">MLLLTNSLSFLHSKRSLPHTMPSPPSFPFLNPNSRHLRLPPNPNSKVVRGVRFDGPAIDISQITDTDDGDLVIETCLARNLTPALTIEQGLERIKEAVEELKLNPPSACSGILRFQVAVPPSAKALNWFCCQPESSAVYPLFFISNDTTDNPSYKSLYVNETRGVFGIGAAIYFTPSSSSTKRYLSNGTAFVMAYGFIDINYDQESSYMKHEAGSYYFFIPQIELHEYDGASILAATIGWNESSLCTFEEAVHSYELCFDQVNYHLWSTTKKSHTTNIRSNLRKLNLLEDGIISMVHMNMLLSDGKNSLADIMALKEAPSSSQFCVRFSPTMAVASNMLDHASKMCFSLQDCGNINTVWASLIVEECSRLGLMYFCVAPGSRSSPLAVAASTHPLITCIVCYDERSLAFHAVGYARGSNKPAVVITSSGTAVSNLLPAVVEASQDFVPLLLLTADRPAELQDAGANQSINQVNHFGSFVRFFFSLPAPTDHISARMVLTTLDSAVHWATSSPCGPAHINCPFREPLENSPSKWMLSCLKGLNLWMSNAEPFTKYIQVQQVHMSNDGYGRTSEILNVIKGAKKGLLLIGAIHSEDEIWAALLLAKRLQWPVIADILSGLRLRKLLTSFPKVDNDLLFVDHLDQALLSDSVSEWINVDVIIQIGSRITSKRIAKMLEECFPCSYIMVDKHPFRHDPSHIVTHRIHSNIVEFADFVLKAEFPLLSKEWSTYLQMLNVMVERELSFQICARHSLTEPQVAYIISEALSAESALFIGNSMAIRDADMYGRGWSECSRSIAIAARILKSEVPCHMIRVAGNRGASGIDGLLSTAVGFAVGCNRRVLCVIGDVSFLHDTNGLAIVNQRTLRKPMTIIVINNHGGAIFSLLPLADRIKPRILNQYFYTSHNVSIHELCVAHGVMHLHVKTKLELEDALFTSQDEGMDCVIEVESCIETNANVHSTLKKFACQAADEVLRPSSQDSILDGALFCRVHRMEYSLFRMPLCAPHTMVSVDGGATSFYREGFILTLYFEDGSFGLGEVSPLDIHRENLLDVEEQLRFLIHMMKGAHISCFLPLLKGSISSWIWSNLGILPCTLLPSVRCGLEMAILNAIATRQGSSLLGILHPQKVEDISECSSTVQICALVDSNGTPTQVADVVATLVEEGFTAVKLKVARCGSPFHDAAVIQEVRKKVGYNIKVRADANRIWTYEEAIQFGSLVKDCDLQYIEEPVQIEDDIIKFCKESGLPVALDETIDSIGEHPLNKLAKYAYPGIVAVVIKPSVVGGFENAAIIAQWAQQHQKMAVVSAAFESSLGLSAYIQFSCYLNKKNSEICAMMKYPLASSIAHGLGTYRWLKEDVTTTPLKISRNPHSGFIEASVADADQVLQQFQINGNIIHRNFTGEQVCIYQLPVDSRGLSCSIKVQEIGQRYNDNVYVFLHGFLGTSEDWVAIMKAISGCGRCISIDLPGHGGTKIQNHGDKDDVQESSLSVEVVADLLCKLFGHITPGKVILVGYSMGARIALYMALRLTNKVKGAIIISGSPGLKDGVARKIRRAVDGSRASFLVAYGLKLFLDTWYAGEFWNSLREHPHFRQIVADRLRHGDVQSLAKVLSALSIGRQLPLWEDLKHCKTPLLLIVGEKDKMFKSIARDMSLEIGKGDDKLTGNDGAPNDLCEIVEIPDCGHAAHLENPLAVIRALRRFVTKLN</sequence>
<accession>A0AAW1XFC3</accession>
<dbReference type="SFLD" id="SFLDF00009">
    <property type="entry name" value="o-succinylbenzoate_synthase"/>
    <property type="match status" value="1"/>
</dbReference>
<dbReference type="InterPro" id="IPR029017">
    <property type="entry name" value="Enolase-like_N"/>
</dbReference>
<protein>
    <recommendedName>
        <fullName evidence="7">Mandelate racemase/muconate lactonizing enzyme C-terminal domain-containing protein</fullName>
    </recommendedName>
</protein>
<dbReference type="Gene3D" id="3.20.20.120">
    <property type="entry name" value="Enolase-like C-terminal domain"/>
    <property type="match status" value="1"/>
</dbReference>
<dbReference type="GO" id="GO:0030976">
    <property type="term" value="F:thiamine pyrophosphate binding"/>
    <property type="evidence" value="ECO:0007669"/>
    <property type="project" value="InterPro"/>
</dbReference>
<dbReference type="InterPro" id="IPR012001">
    <property type="entry name" value="Thiamin_PyroP_enz_TPP-bd_dom"/>
</dbReference>
<evidence type="ECO:0000256" key="1">
    <source>
        <dbReference type="ARBA" id="ARBA00022679"/>
    </source>
</evidence>
<dbReference type="SMART" id="SM00922">
    <property type="entry name" value="MR_MLE"/>
    <property type="match status" value="1"/>
</dbReference>
<evidence type="ECO:0000256" key="4">
    <source>
        <dbReference type="ARBA" id="ARBA00023052"/>
    </source>
</evidence>
<name>A0AAW1XFC3_RUBAR</name>
<evidence type="ECO:0000259" key="7">
    <source>
        <dbReference type="SMART" id="SM00922"/>
    </source>
</evidence>
<evidence type="ECO:0000256" key="2">
    <source>
        <dbReference type="ARBA" id="ARBA00022723"/>
    </source>
</evidence>
<dbReference type="HAMAP" id="MF_01659">
    <property type="entry name" value="MenD"/>
    <property type="match status" value="1"/>
</dbReference>
<dbReference type="InterPro" id="IPR029061">
    <property type="entry name" value="THDP-binding"/>
</dbReference>
<dbReference type="InterPro" id="IPR013342">
    <property type="entry name" value="Mandelate_racemase_C"/>
</dbReference>
<dbReference type="InterPro" id="IPR000073">
    <property type="entry name" value="AB_hydrolase_1"/>
</dbReference>
<evidence type="ECO:0000313" key="9">
    <source>
        <dbReference type="Proteomes" id="UP001457282"/>
    </source>
</evidence>
<dbReference type="Pfam" id="PF12697">
    <property type="entry name" value="Abhydrolase_6"/>
    <property type="match status" value="1"/>
</dbReference>
<dbReference type="SFLD" id="SFLDG00180">
    <property type="entry name" value="muconate_cycloisomerase"/>
    <property type="match status" value="1"/>
</dbReference>
<dbReference type="PANTHER" id="PTHR42916">
    <property type="entry name" value="2-SUCCINYL-5-ENOLPYRUVYL-6-HYDROXY-3-CYCLOHEXENE-1-CARBOXYLATE SYNTHASE"/>
    <property type="match status" value="1"/>
</dbReference>
<dbReference type="EMBL" id="JBEDUW010000004">
    <property type="protein sequence ID" value="KAK9934886.1"/>
    <property type="molecule type" value="Genomic_DNA"/>
</dbReference>
<dbReference type="CDD" id="cd07037">
    <property type="entry name" value="TPP_PYR_MenD"/>
    <property type="match status" value="1"/>
</dbReference>
<dbReference type="InterPro" id="IPR011766">
    <property type="entry name" value="TPP_enzyme_TPP-bd"/>
</dbReference>
<dbReference type="GO" id="GO:0009234">
    <property type="term" value="P:menaquinone biosynthetic process"/>
    <property type="evidence" value="ECO:0007669"/>
    <property type="project" value="InterPro"/>
</dbReference>
<dbReference type="CDD" id="cd02009">
    <property type="entry name" value="TPP_SHCHC_synthase"/>
    <property type="match status" value="1"/>
</dbReference>
<dbReference type="Gene3D" id="3.40.50.1220">
    <property type="entry name" value="TPP-binding domain"/>
    <property type="match status" value="1"/>
</dbReference>
<keyword evidence="5" id="KW-0464">Manganese</keyword>
<dbReference type="Gene3D" id="3.40.50.970">
    <property type="match status" value="2"/>
</dbReference>
<evidence type="ECO:0000256" key="6">
    <source>
        <dbReference type="ARBA" id="ARBA00023239"/>
    </source>
</evidence>
<dbReference type="Pfam" id="PF16582">
    <property type="entry name" value="TPP_enzyme_M_2"/>
    <property type="match status" value="1"/>
</dbReference>
<comment type="caution">
    <text evidence="8">The sequence shown here is derived from an EMBL/GenBank/DDBJ whole genome shotgun (WGS) entry which is preliminary data.</text>
</comment>
<proteinExistence type="inferred from homology"/>
<keyword evidence="3" id="KW-0460">Magnesium</keyword>
<evidence type="ECO:0000256" key="3">
    <source>
        <dbReference type="ARBA" id="ARBA00022842"/>
    </source>
</evidence>
<dbReference type="SUPFAM" id="SSF51604">
    <property type="entry name" value="Enolase C-terminal domain-like"/>
    <property type="match status" value="1"/>
</dbReference>
<keyword evidence="6" id="KW-0456">Lyase</keyword>
<dbReference type="InterPro" id="IPR032264">
    <property type="entry name" value="MenD_middle"/>
</dbReference>
<gene>
    <name evidence="8" type="ORF">M0R45_022015</name>
</gene>
<keyword evidence="2" id="KW-0479">Metal-binding</keyword>
<dbReference type="Gene3D" id="3.30.390.10">
    <property type="entry name" value="Enolase-like, N-terminal domain"/>
    <property type="match status" value="1"/>
</dbReference>
<keyword evidence="4" id="KW-0786">Thiamine pyrophosphate</keyword>
<dbReference type="SUPFAM" id="SSF54826">
    <property type="entry name" value="Enolase N-terminal domain-like"/>
    <property type="match status" value="1"/>
</dbReference>
<dbReference type="SUPFAM" id="SSF52467">
    <property type="entry name" value="DHS-like NAD/FAD-binding domain"/>
    <property type="match status" value="1"/>
</dbReference>
<evidence type="ECO:0000256" key="5">
    <source>
        <dbReference type="ARBA" id="ARBA00023211"/>
    </source>
</evidence>
<dbReference type="Gene3D" id="3.40.50.1820">
    <property type="entry name" value="alpha/beta hydrolase"/>
    <property type="match status" value="1"/>
</dbReference>
<dbReference type="SUPFAM" id="SSF52518">
    <property type="entry name" value="Thiamin diphosphate-binding fold (THDP-binding)"/>
    <property type="match status" value="2"/>
</dbReference>
<dbReference type="InterPro" id="IPR004433">
    <property type="entry name" value="MenaQ_synth_MenD"/>
</dbReference>
<reference evidence="8 9" key="1">
    <citation type="journal article" date="2023" name="G3 (Bethesda)">
        <title>A chromosome-length genome assembly and annotation of blackberry (Rubus argutus, cv. 'Hillquist').</title>
        <authorList>
            <person name="Bruna T."/>
            <person name="Aryal R."/>
            <person name="Dudchenko O."/>
            <person name="Sargent D.J."/>
            <person name="Mead D."/>
            <person name="Buti M."/>
            <person name="Cavallini A."/>
            <person name="Hytonen T."/>
            <person name="Andres J."/>
            <person name="Pham M."/>
            <person name="Weisz D."/>
            <person name="Mascagni F."/>
            <person name="Usai G."/>
            <person name="Natali L."/>
            <person name="Bassil N."/>
            <person name="Fernandez G.E."/>
            <person name="Lomsadze A."/>
            <person name="Armour M."/>
            <person name="Olukolu B."/>
            <person name="Poorten T."/>
            <person name="Britton C."/>
            <person name="Davik J."/>
            <person name="Ashrafi H."/>
            <person name="Aiden E.L."/>
            <person name="Borodovsky M."/>
            <person name="Worthington M."/>
        </authorList>
    </citation>
    <scope>NUCLEOTIDE SEQUENCE [LARGE SCALE GENOMIC DNA]</scope>
    <source>
        <strain evidence="8">PI 553951</strain>
    </source>
</reference>
<dbReference type="GO" id="GO:0016829">
    <property type="term" value="F:lyase activity"/>
    <property type="evidence" value="ECO:0007669"/>
    <property type="project" value="UniProtKB-KW"/>
</dbReference>
<organism evidence="8 9">
    <name type="scientific">Rubus argutus</name>
    <name type="common">Southern blackberry</name>
    <dbReference type="NCBI Taxonomy" id="59490"/>
    <lineage>
        <taxon>Eukaryota</taxon>
        <taxon>Viridiplantae</taxon>
        <taxon>Streptophyta</taxon>
        <taxon>Embryophyta</taxon>
        <taxon>Tracheophyta</taxon>
        <taxon>Spermatophyta</taxon>
        <taxon>Magnoliopsida</taxon>
        <taxon>eudicotyledons</taxon>
        <taxon>Gunneridae</taxon>
        <taxon>Pentapetalae</taxon>
        <taxon>rosids</taxon>
        <taxon>fabids</taxon>
        <taxon>Rosales</taxon>
        <taxon>Rosaceae</taxon>
        <taxon>Rosoideae</taxon>
        <taxon>Rosoideae incertae sedis</taxon>
        <taxon>Rubus</taxon>
    </lineage>
</organism>
<dbReference type="GO" id="GO:0070204">
    <property type="term" value="F:2-succinyl-5-enolpyruvyl-6-hydroxy-3-cyclohexene-1-carboxylic-acid synthase activity"/>
    <property type="evidence" value="ECO:0007669"/>
    <property type="project" value="InterPro"/>
</dbReference>
<dbReference type="InterPro" id="IPR029035">
    <property type="entry name" value="DHS-like_NAD/FAD-binding_dom"/>
</dbReference>
<feature type="domain" description="Mandelate racemase/muconate lactonizing enzyme C-terminal" evidence="7">
    <location>
        <begin position="1146"/>
        <end position="1242"/>
    </location>
</feature>
<dbReference type="GO" id="GO:0046872">
    <property type="term" value="F:metal ion binding"/>
    <property type="evidence" value="ECO:0007669"/>
    <property type="project" value="UniProtKB-KW"/>
</dbReference>
<keyword evidence="1" id="KW-0808">Transferase</keyword>
<dbReference type="SUPFAM" id="SSF53474">
    <property type="entry name" value="alpha/beta-Hydrolases"/>
    <property type="match status" value="1"/>
</dbReference>
<keyword evidence="9" id="KW-1185">Reference proteome</keyword>
<dbReference type="Pfam" id="PF02776">
    <property type="entry name" value="TPP_enzyme_N"/>
    <property type="match status" value="1"/>
</dbReference>
<dbReference type="PANTHER" id="PTHR42916:SF1">
    <property type="entry name" value="PROTEIN PHYLLO, CHLOROPLASTIC"/>
    <property type="match status" value="1"/>
</dbReference>
<dbReference type="InterPro" id="IPR029065">
    <property type="entry name" value="Enolase_C-like"/>
</dbReference>